<proteinExistence type="predicted"/>
<comment type="caution">
    <text evidence="2">The sequence shown here is derived from an EMBL/GenBank/DDBJ whole genome shotgun (WGS) entry which is preliminary data.</text>
</comment>
<dbReference type="Proteomes" id="UP001210211">
    <property type="component" value="Unassembled WGS sequence"/>
</dbReference>
<organism evidence="2 3">
    <name type="scientific">Rhynchospora tenuis</name>
    <dbReference type="NCBI Taxonomy" id="198213"/>
    <lineage>
        <taxon>Eukaryota</taxon>
        <taxon>Viridiplantae</taxon>
        <taxon>Streptophyta</taxon>
        <taxon>Embryophyta</taxon>
        <taxon>Tracheophyta</taxon>
        <taxon>Spermatophyta</taxon>
        <taxon>Magnoliopsida</taxon>
        <taxon>Liliopsida</taxon>
        <taxon>Poales</taxon>
        <taxon>Cyperaceae</taxon>
        <taxon>Cyperoideae</taxon>
        <taxon>Rhynchosporeae</taxon>
        <taxon>Rhynchospora</taxon>
    </lineage>
</organism>
<evidence type="ECO:0000313" key="3">
    <source>
        <dbReference type="Proteomes" id="UP001210211"/>
    </source>
</evidence>
<keyword evidence="3" id="KW-1185">Reference proteome</keyword>
<feature type="region of interest" description="Disordered" evidence="1">
    <location>
        <begin position="70"/>
        <end position="96"/>
    </location>
</feature>
<dbReference type="AlphaFoldDB" id="A0AAD5Z8Z4"/>
<name>A0AAD5Z8Z4_9POAL</name>
<gene>
    <name evidence="2" type="ORF">LUZ61_018215</name>
</gene>
<sequence>MLGTHFVIFHIFKNYKCETLLKLTVKKAYGTVSESSILFPFSFIIQTEKSKMQEKGEEKRQPLFDITNDSPITGLTAKETPTHVKAPDGTDKRTPLSGESLLRHQVQTLLQKAEVKVEKDESFAPLVDEVVVSLSEQEEQLNRALFVDTPDKSELSDVSSADSSCLAYIDSGDSHKTQDPISSSDDDCSSVWSLQVNASSEQDELDGEMIGEIEEIDELELYYDDQDEDHEEEEFMYDLCNGMKAMHIGDENERRKNVNLPEFRGTHTKFVYNSEDEIEEQLMVLRGLPAPEGTHMRFSYEDDE</sequence>
<dbReference type="PANTHER" id="PTHR47512">
    <property type="entry name" value="EXPRESSED PROTEIN"/>
    <property type="match status" value="1"/>
</dbReference>
<protein>
    <submittedName>
        <fullName evidence="2">Uncharacterized protein</fullName>
    </submittedName>
</protein>
<feature type="compositionally biased region" description="Basic and acidic residues" evidence="1">
    <location>
        <begin position="80"/>
        <end position="94"/>
    </location>
</feature>
<dbReference type="PANTHER" id="PTHR47512:SF3">
    <property type="entry name" value="CHALCONE-FLAVONONE ISOMERASE FAMILY PROTEIN"/>
    <property type="match status" value="1"/>
</dbReference>
<accession>A0AAD5Z8Z4</accession>
<dbReference type="EMBL" id="JAMRDG010000002">
    <property type="protein sequence ID" value="KAJ3689051.1"/>
    <property type="molecule type" value="Genomic_DNA"/>
</dbReference>
<evidence type="ECO:0000313" key="2">
    <source>
        <dbReference type="EMBL" id="KAJ3689051.1"/>
    </source>
</evidence>
<evidence type="ECO:0000256" key="1">
    <source>
        <dbReference type="SAM" id="MobiDB-lite"/>
    </source>
</evidence>
<reference evidence="2 3" key="1">
    <citation type="journal article" date="2022" name="Cell">
        <title>Repeat-based holocentromeres influence genome architecture and karyotype evolution.</title>
        <authorList>
            <person name="Hofstatter P.G."/>
            <person name="Thangavel G."/>
            <person name="Lux T."/>
            <person name="Neumann P."/>
            <person name="Vondrak T."/>
            <person name="Novak P."/>
            <person name="Zhang M."/>
            <person name="Costa L."/>
            <person name="Castellani M."/>
            <person name="Scott A."/>
            <person name="Toegelov H."/>
            <person name="Fuchs J."/>
            <person name="Mata-Sucre Y."/>
            <person name="Dias Y."/>
            <person name="Vanzela A.L.L."/>
            <person name="Huettel B."/>
            <person name="Almeida C.C.S."/>
            <person name="Simkova H."/>
            <person name="Souza G."/>
            <person name="Pedrosa-Harand A."/>
            <person name="Macas J."/>
            <person name="Mayer K.F.X."/>
            <person name="Houben A."/>
            <person name="Marques A."/>
        </authorList>
    </citation>
    <scope>NUCLEOTIDE SEQUENCE [LARGE SCALE GENOMIC DNA]</scope>
    <source>
        <strain evidence="2">RhyTen1mFocal</strain>
    </source>
</reference>